<evidence type="ECO:0000313" key="2">
    <source>
        <dbReference type="EMBL" id="KAH7075997.1"/>
    </source>
</evidence>
<dbReference type="Proteomes" id="UP000813461">
    <property type="component" value="Unassembled WGS sequence"/>
</dbReference>
<feature type="region of interest" description="Disordered" evidence="1">
    <location>
        <begin position="42"/>
        <end position="65"/>
    </location>
</feature>
<evidence type="ECO:0000256" key="1">
    <source>
        <dbReference type="SAM" id="MobiDB-lite"/>
    </source>
</evidence>
<reference evidence="2" key="1">
    <citation type="journal article" date="2021" name="Nat. Commun.">
        <title>Genetic determinants of endophytism in the Arabidopsis root mycobiome.</title>
        <authorList>
            <person name="Mesny F."/>
            <person name="Miyauchi S."/>
            <person name="Thiergart T."/>
            <person name="Pickel B."/>
            <person name="Atanasova L."/>
            <person name="Karlsson M."/>
            <person name="Huettel B."/>
            <person name="Barry K.W."/>
            <person name="Haridas S."/>
            <person name="Chen C."/>
            <person name="Bauer D."/>
            <person name="Andreopoulos W."/>
            <person name="Pangilinan J."/>
            <person name="LaButti K."/>
            <person name="Riley R."/>
            <person name="Lipzen A."/>
            <person name="Clum A."/>
            <person name="Drula E."/>
            <person name="Henrissat B."/>
            <person name="Kohler A."/>
            <person name="Grigoriev I.V."/>
            <person name="Martin F.M."/>
            <person name="Hacquard S."/>
        </authorList>
    </citation>
    <scope>NUCLEOTIDE SEQUENCE</scope>
    <source>
        <strain evidence="2">MPI-SDFR-AT-0120</strain>
    </source>
</reference>
<name>A0A8K0QWJ9_9PLEO</name>
<accession>A0A8K0QWJ9</accession>
<feature type="compositionally biased region" description="Polar residues" evidence="1">
    <location>
        <begin position="53"/>
        <end position="65"/>
    </location>
</feature>
<gene>
    <name evidence="2" type="ORF">FB567DRAFT_150733</name>
</gene>
<proteinExistence type="predicted"/>
<comment type="caution">
    <text evidence="2">The sequence shown here is derived from an EMBL/GenBank/DDBJ whole genome shotgun (WGS) entry which is preliminary data.</text>
</comment>
<evidence type="ECO:0000313" key="3">
    <source>
        <dbReference type="Proteomes" id="UP000813461"/>
    </source>
</evidence>
<organism evidence="2 3">
    <name type="scientific">Paraphoma chrysanthemicola</name>
    <dbReference type="NCBI Taxonomy" id="798071"/>
    <lineage>
        <taxon>Eukaryota</taxon>
        <taxon>Fungi</taxon>
        <taxon>Dikarya</taxon>
        <taxon>Ascomycota</taxon>
        <taxon>Pezizomycotina</taxon>
        <taxon>Dothideomycetes</taxon>
        <taxon>Pleosporomycetidae</taxon>
        <taxon>Pleosporales</taxon>
        <taxon>Pleosporineae</taxon>
        <taxon>Phaeosphaeriaceae</taxon>
        <taxon>Paraphoma</taxon>
    </lineage>
</organism>
<dbReference type="AlphaFoldDB" id="A0A8K0QWJ9"/>
<protein>
    <submittedName>
        <fullName evidence="2">Uncharacterized protein</fullName>
    </submittedName>
</protein>
<dbReference type="EMBL" id="JAGMVJ010000019">
    <property type="protein sequence ID" value="KAH7075997.1"/>
    <property type="molecule type" value="Genomic_DNA"/>
</dbReference>
<keyword evidence="3" id="KW-1185">Reference proteome</keyword>
<sequence>MLASRSAPKFRDGLSFHRQSYQKIVSQKHTIKGYAPAVEEAHRQAGPYASQEDPITSTHYSGSSQDPRAAYKRIVKQHLASNGTSLSTSSRTNLLPPMWQVARNSKAPNMSFQPITLFNQYLIGALADAPRHLRFRNFISRFMESQRDIHVSLRLYKDLTVLSNYCTSNPEIVTVEASLYRIEQLWKPSVTATISVISYTKDYVAAASSTRMTSLMKRFSVFAIGFYENLLYYQSEHMAMSIRQLQTNQVGAIHAIIQKKTSRT</sequence>